<dbReference type="GO" id="GO:0006633">
    <property type="term" value="P:fatty acid biosynthetic process"/>
    <property type="evidence" value="ECO:0007669"/>
    <property type="project" value="TreeGrafter"/>
</dbReference>
<dbReference type="PANTHER" id="PTHR42681">
    <property type="entry name" value="MALONYL-COA-ACYL CARRIER PROTEIN TRANSACYLASE, MITOCHONDRIAL"/>
    <property type="match status" value="1"/>
</dbReference>
<dbReference type="GO" id="GO:0005829">
    <property type="term" value="C:cytosol"/>
    <property type="evidence" value="ECO:0007669"/>
    <property type="project" value="TreeGrafter"/>
</dbReference>
<dbReference type="SUPFAM" id="SSF51412">
    <property type="entry name" value="Inosine monophosphate dehydrogenase (IMPDH)"/>
    <property type="match status" value="1"/>
</dbReference>
<dbReference type="EMBL" id="CP096983">
    <property type="protein sequence ID" value="URZ12918.1"/>
    <property type="molecule type" value="Genomic_DNA"/>
</dbReference>
<name>A0A1S8KYT6_9CLOT</name>
<dbReference type="NCBIfam" id="TIGR00128">
    <property type="entry name" value="fabD"/>
    <property type="match status" value="1"/>
</dbReference>
<dbReference type="EC" id="2.3.1.39" evidence="1"/>
<dbReference type="InterPro" id="IPR016036">
    <property type="entry name" value="Malonyl_transacylase_ACP-bd"/>
</dbReference>
<comment type="catalytic activity">
    <reaction evidence="4">
        <text>holo-[ACP] + malonyl-CoA = malonyl-[ACP] + CoA</text>
        <dbReference type="Rhea" id="RHEA:41792"/>
        <dbReference type="Rhea" id="RHEA-COMP:9623"/>
        <dbReference type="Rhea" id="RHEA-COMP:9685"/>
        <dbReference type="ChEBI" id="CHEBI:57287"/>
        <dbReference type="ChEBI" id="CHEBI:57384"/>
        <dbReference type="ChEBI" id="CHEBI:64479"/>
        <dbReference type="ChEBI" id="CHEBI:78449"/>
        <dbReference type="EC" id="2.3.1.39"/>
    </reaction>
</comment>
<dbReference type="AlphaFoldDB" id="A0A1S8KYT6"/>
<keyword evidence="2" id="KW-0808">Transferase</keyword>
<protein>
    <recommendedName>
        <fullName evidence="1">[acyl-carrier-protein] S-malonyltransferase</fullName>
        <ecNumber evidence="1">2.3.1.39</ecNumber>
    </recommendedName>
</protein>
<dbReference type="Pfam" id="PF21607">
    <property type="entry name" value="FabD_helical_ins"/>
    <property type="match status" value="1"/>
</dbReference>
<dbReference type="InterPro" id="IPR014043">
    <property type="entry name" value="Acyl_transferase_dom"/>
</dbReference>
<dbReference type="PANTHER" id="PTHR42681:SF1">
    <property type="entry name" value="MALONYL-COA-ACYL CARRIER PROTEIN TRANSACYLASE, MITOCHONDRIAL"/>
    <property type="match status" value="1"/>
</dbReference>
<accession>A0A1S8KYT6</accession>
<dbReference type="Proteomes" id="UP000190951">
    <property type="component" value="Chromosome"/>
</dbReference>
<proteinExistence type="predicted"/>
<dbReference type="SMART" id="SM00827">
    <property type="entry name" value="PKS_AT"/>
    <property type="match status" value="1"/>
</dbReference>
<organism evidence="5 6">
    <name type="scientific">Clostridium felsineum</name>
    <dbReference type="NCBI Taxonomy" id="36839"/>
    <lineage>
        <taxon>Bacteria</taxon>
        <taxon>Bacillati</taxon>
        <taxon>Bacillota</taxon>
        <taxon>Clostridia</taxon>
        <taxon>Eubacteriales</taxon>
        <taxon>Clostridiaceae</taxon>
        <taxon>Clostridium</taxon>
    </lineage>
</organism>
<dbReference type="InterPro" id="IPR050858">
    <property type="entry name" value="Mal-CoA-ACP_Trans/PKS_FabD"/>
</dbReference>
<dbReference type="RefSeq" id="WP_077833158.1">
    <property type="nucleotide sequence ID" value="NZ_CP096983.1"/>
</dbReference>
<keyword evidence="6" id="KW-1185">Reference proteome</keyword>
<dbReference type="SUPFAM" id="SSF55048">
    <property type="entry name" value="Probable ACP-binding domain of malonyl-CoA ACP transacylase"/>
    <property type="match status" value="1"/>
</dbReference>
<dbReference type="InterPro" id="IPR016035">
    <property type="entry name" value="Acyl_Trfase/lysoPLipase"/>
</dbReference>
<dbReference type="InterPro" id="IPR049489">
    <property type="entry name" value="FabD-like_helical_ins"/>
</dbReference>
<evidence type="ECO:0000256" key="2">
    <source>
        <dbReference type="ARBA" id="ARBA00022679"/>
    </source>
</evidence>
<dbReference type="InterPro" id="IPR014179">
    <property type="entry name" value="PfaD-like_TIM-barrel"/>
</dbReference>
<dbReference type="InterPro" id="IPR004410">
    <property type="entry name" value="Malonyl_CoA-ACP_transAc_FabD"/>
</dbReference>
<dbReference type="Gene3D" id="3.30.70.250">
    <property type="entry name" value="Malonyl-CoA ACP transacylase, ACP-binding"/>
    <property type="match status" value="1"/>
</dbReference>
<dbReference type="SUPFAM" id="SSF52151">
    <property type="entry name" value="FabD/lysophospholipase-like"/>
    <property type="match status" value="1"/>
</dbReference>
<gene>
    <name evidence="5" type="primary">pksE_1</name>
    <name evidence="5" type="ORF">CROST_036630</name>
</gene>
<dbReference type="KEGG" id="crw:CROST_036630"/>
<reference evidence="5 6" key="1">
    <citation type="submission" date="2022-04" db="EMBL/GenBank/DDBJ databases">
        <title>Genome sequence of C. roseum typestrain.</title>
        <authorList>
            <person name="Poehlein A."/>
            <person name="Schoch T."/>
            <person name="Duerre P."/>
            <person name="Daniel R."/>
        </authorList>
    </citation>
    <scope>NUCLEOTIDE SEQUENCE [LARGE SCALE GENOMIC DNA]</scope>
    <source>
        <strain evidence="5 6">DSM 7320</strain>
    </source>
</reference>
<dbReference type="GO" id="GO:0004314">
    <property type="term" value="F:[acyl-carrier-protein] S-malonyltransferase activity"/>
    <property type="evidence" value="ECO:0007669"/>
    <property type="project" value="UniProtKB-EC"/>
</dbReference>
<evidence type="ECO:0000256" key="3">
    <source>
        <dbReference type="ARBA" id="ARBA00023315"/>
    </source>
</evidence>
<dbReference type="STRING" id="84029.CROST_38070"/>
<evidence type="ECO:0000313" key="6">
    <source>
        <dbReference type="Proteomes" id="UP000190951"/>
    </source>
</evidence>
<dbReference type="NCBIfam" id="TIGR02814">
    <property type="entry name" value="pfaD_fam"/>
    <property type="match status" value="1"/>
</dbReference>
<dbReference type="Gene3D" id="3.40.366.10">
    <property type="entry name" value="Malonyl-Coenzyme A Acyl Carrier Protein, domain 2"/>
    <property type="match status" value="1"/>
</dbReference>
<dbReference type="InterPro" id="IPR001227">
    <property type="entry name" value="Ac_transferase_dom_sf"/>
</dbReference>
<dbReference type="Gene3D" id="3.20.20.70">
    <property type="entry name" value="Aldolase class I"/>
    <property type="match status" value="1"/>
</dbReference>
<dbReference type="InterPro" id="IPR013785">
    <property type="entry name" value="Aldolase_TIM"/>
</dbReference>
<evidence type="ECO:0000256" key="1">
    <source>
        <dbReference type="ARBA" id="ARBA00013258"/>
    </source>
</evidence>
<evidence type="ECO:0000256" key="4">
    <source>
        <dbReference type="ARBA" id="ARBA00048462"/>
    </source>
</evidence>
<keyword evidence="3" id="KW-0012">Acyltransferase</keyword>
<evidence type="ECO:0000313" key="5">
    <source>
        <dbReference type="EMBL" id="URZ12918.1"/>
    </source>
</evidence>
<sequence>MLAYVFPGQGSQYKGMGGKIFSEFSELMQKCDKILGYSIEELCLKNQGNRLRETLYVQPALYVVSALSYIKKVKEEGKKPDYVAGHSLGEYVALFAAGVMDFETGLRIVKKRAELMSKVTGGAMSAILGLNKEKVESILKKNKLSTIDIANYNSLSQIVISGKKDDMVKVKEVFQDDNKVKYVELNVSGAFHSRYMKEVKEVFEEYISDFTFCEPRIPVISNKYAKPYDKNNIKETLASQIVSPVKWDDTIKYLISENVDNIVQLGPGTVLTKLVDKIKHEYKPTILNKKEKYQEPVEKNQSVQVKFDILKHSDQRSATTYENLLGSRKFREDYNVKYSYIIGSMYNGISSKELVVRAGINGILAFLGTNGMKYEEIEEAIIYIQNNLSKAQPYGVNISYNINDVNLNKRLVELFIKKKVNVIETSNFWSITPELVKYRLMNIRADKYGNTVLTNKIIAKVSNEEIAKAFLSPPPNYILESLVSSGEIREEQALLARNVPMADDICIVNDLKQNVESKPSYALFNKIIRYRDNITTNYNYTKEIRIGIGGGIGTPETAAAAFITGAEFILTGSINQCTVEAGTSNTTKELLQKLEVKDIVYAPDLDMFEYGWKLQVVKRGLLFSERANLLYSLYDKFTSIENIDNKSKDKVEKKYFGYSFEEAYEKVKKYYSYEEILMAEKKPKYKMALIFKEYLKNSIEMAAGGSDLDKIGYGIICGSALANFNEYVKGTNLESWENRHVDIIAKKIMEDTQQFIKMYYMKVFG</sequence>
<dbReference type="Pfam" id="PF00698">
    <property type="entry name" value="Acyl_transf_1"/>
    <property type="match status" value="1"/>
</dbReference>